<protein>
    <submittedName>
        <fullName evidence="1">Uncharacterized protein</fullName>
    </submittedName>
</protein>
<keyword evidence="2" id="KW-1185">Reference proteome</keyword>
<organism evidence="1 2">
    <name type="scientific">Portunus trituberculatus</name>
    <name type="common">Swimming crab</name>
    <name type="synonym">Neptunus trituberculatus</name>
    <dbReference type="NCBI Taxonomy" id="210409"/>
    <lineage>
        <taxon>Eukaryota</taxon>
        <taxon>Metazoa</taxon>
        <taxon>Ecdysozoa</taxon>
        <taxon>Arthropoda</taxon>
        <taxon>Crustacea</taxon>
        <taxon>Multicrustacea</taxon>
        <taxon>Malacostraca</taxon>
        <taxon>Eumalacostraca</taxon>
        <taxon>Eucarida</taxon>
        <taxon>Decapoda</taxon>
        <taxon>Pleocyemata</taxon>
        <taxon>Brachyura</taxon>
        <taxon>Eubrachyura</taxon>
        <taxon>Portunoidea</taxon>
        <taxon>Portunidae</taxon>
        <taxon>Portuninae</taxon>
        <taxon>Portunus</taxon>
    </lineage>
</organism>
<proteinExistence type="predicted"/>
<gene>
    <name evidence="1" type="ORF">E2C01_040113</name>
</gene>
<dbReference type="AlphaFoldDB" id="A0A5B7FIT3"/>
<name>A0A5B7FIT3_PORTR</name>
<comment type="caution">
    <text evidence="1">The sequence shown here is derived from an EMBL/GenBank/DDBJ whole genome shotgun (WGS) entry which is preliminary data.</text>
</comment>
<evidence type="ECO:0000313" key="1">
    <source>
        <dbReference type="EMBL" id="MPC46392.1"/>
    </source>
</evidence>
<dbReference type="Proteomes" id="UP000324222">
    <property type="component" value="Unassembled WGS sequence"/>
</dbReference>
<evidence type="ECO:0000313" key="2">
    <source>
        <dbReference type="Proteomes" id="UP000324222"/>
    </source>
</evidence>
<sequence length="99" mass="11204">MEKITTSVRHDWTYTHIRDSRTQIILARLRIGHTYPTQRYLLTRDPQPYCDDCLVPLTVRHLLMECPSLTYGTATSTAVAVEIAVSVISLGSSDQRNSP</sequence>
<accession>A0A5B7FIT3</accession>
<dbReference type="EMBL" id="VSRR010007183">
    <property type="protein sequence ID" value="MPC46392.1"/>
    <property type="molecule type" value="Genomic_DNA"/>
</dbReference>
<reference evidence="1 2" key="1">
    <citation type="submission" date="2019-05" db="EMBL/GenBank/DDBJ databases">
        <title>Another draft genome of Portunus trituberculatus and its Hox gene families provides insights of decapod evolution.</title>
        <authorList>
            <person name="Jeong J.-H."/>
            <person name="Song I."/>
            <person name="Kim S."/>
            <person name="Choi T."/>
            <person name="Kim D."/>
            <person name="Ryu S."/>
            <person name="Kim W."/>
        </authorList>
    </citation>
    <scope>NUCLEOTIDE SEQUENCE [LARGE SCALE GENOMIC DNA]</scope>
    <source>
        <tissue evidence="1">Muscle</tissue>
    </source>
</reference>